<feature type="compositionally biased region" description="Basic and acidic residues" evidence="1">
    <location>
        <begin position="283"/>
        <end position="293"/>
    </location>
</feature>
<evidence type="ECO:0000313" key="2">
    <source>
        <dbReference type="EMBL" id="KAK0709905.1"/>
    </source>
</evidence>
<dbReference type="AlphaFoldDB" id="A0AA40A640"/>
<dbReference type="GeneID" id="85330055"/>
<feature type="region of interest" description="Disordered" evidence="1">
    <location>
        <begin position="668"/>
        <end position="688"/>
    </location>
</feature>
<feature type="compositionally biased region" description="Polar residues" evidence="1">
    <location>
        <begin position="92"/>
        <end position="109"/>
    </location>
</feature>
<proteinExistence type="predicted"/>
<feature type="compositionally biased region" description="Polar residues" evidence="1">
    <location>
        <begin position="1"/>
        <end position="21"/>
    </location>
</feature>
<keyword evidence="3" id="KW-1185">Reference proteome</keyword>
<feature type="region of interest" description="Disordered" evidence="1">
    <location>
        <begin position="630"/>
        <end position="650"/>
    </location>
</feature>
<dbReference type="EMBL" id="JAUIRO010000006">
    <property type="protein sequence ID" value="KAK0709905.1"/>
    <property type="molecule type" value="Genomic_DNA"/>
</dbReference>
<evidence type="ECO:0000256" key="1">
    <source>
        <dbReference type="SAM" id="MobiDB-lite"/>
    </source>
</evidence>
<sequence>MAPNRTTVENKAPQMESSENKPVSGWRKMPKSKTFGVFSSISQSLSRISLGSHATNSSLGRSRNVSGSSSGTAASKVSRVPVPSFMRKSPEVDQTTAVLDPVSTTTTIKPSKLSGPIFKKNPSHGSLDDDRAESGSRPQTSSPQPDPRYVTKAMPPQYWAGRYTGLRDKFQNELLESDNMKIIIEAHSARSSARKHNLPNSVEPIPSTNMLINPSTSAYALTRIMPTARPVNYEPAYQYRKGADNSATRPIRRIPQSATSSAILETPASKYMSDVRALSPPCRHDQFDHKPLPKEPSYAEEALSKRELPLPSSPWIMLERYDRYSLDSENNHSPVHHPLRGRVSGDRGIDQGRTGMVRQVAAADAAQLMDDEARDSRVFVQLGSFCPTTKARESLHAWQQDYARRVNNEKLLPPGGTMVDDAAAGKAEVKAGLAQVSRFFTVSRRSSGSGVGATDIAQVTSDAYQMNPAKPMKRGPEHQYVSFGAVVGGEPEVTQATSDIYPAAHNNIFERVRERAQERYRASHGAVGGGESDITEAAKSIYPDIYDKRLDRARERQRASFGAVEEGESKVAQANNIHPTTHTSIFERARERYRASFGAGEGEEAGVTEGKKNVYPEIYKKRLDRARERERQRASLANTNDVSDLRYEPRESGIPKIERRVIKRGNNDVDSAGATNNQRGRSFRISMN</sequence>
<feature type="region of interest" description="Disordered" evidence="1">
    <location>
        <begin position="283"/>
        <end position="304"/>
    </location>
</feature>
<feature type="region of interest" description="Disordered" evidence="1">
    <location>
        <begin position="51"/>
        <end position="152"/>
    </location>
</feature>
<organism evidence="2 3">
    <name type="scientific">Lasiosphaeria miniovina</name>
    <dbReference type="NCBI Taxonomy" id="1954250"/>
    <lineage>
        <taxon>Eukaryota</taxon>
        <taxon>Fungi</taxon>
        <taxon>Dikarya</taxon>
        <taxon>Ascomycota</taxon>
        <taxon>Pezizomycotina</taxon>
        <taxon>Sordariomycetes</taxon>
        <taxon>Sordariomycetidae</taxon>
        <taxon>Sordariales</taxon>
        <taxon>Lasiosphaeriaceae</taxon>
        <taxon>Lasiosphaeria</taxon>
    </lineage>
</organism>
<evidence type="ECO:0000313" key="3">
    <source>
        <dbReference type="Proteomes" id="UP001172101"/>
    </source>
</evidence>
<feature type="region of interest" description="Disordered" evidence="1">
    <location>
        <begin position="1"/>
        <end position="30"/>
    </location>
</feature>
<dbReference type="Proteomes" id="UP001172101">
    <property type="component" value="Unassembled WGS sequence"/>
</dbReference>
<name>A0AA40A640_9PEZI</name>
<dbReference type="RefSeq" id="XP_060293209.1">
    <property type="nucleotide sequence ID" value="XM_060446785.1"/>
</dbReference>
<feature type="compositionally biased region" description="Low complexity" evidence="1">
    <location>
        <begin position="51"/>
        <end position="71"/>
    </location>
</feature>
<protein>
    <submittedName>
        <fullName evidence="2">Uncharacterized protein</fullName>
    </submittedName>
</protein>
<gene>
    <name evidence="2" type="ORF">B0T26DRAFT_786791</name>
</gene>
<feature type="compositionally biased region" description="Polar residues" evidence="1">
    <location>
        <begin position="673"/>
        <end position="688"/>
    </location>
</feature>
<accession>A0AA40A640</accession>
<comment type="caution">
    <text evidence="2">The sequence shown here is derived from an EMBL/GenBank/DDBJ whole genome shotgun (WGS) entry which is preliminary data.</text>
</comment>
<reference evidence="2" key="1">
    <citation type="submission" date="2023-06" db="EMBL/GenBank/DDBJ databases">
        <title>Genome-scale phylogeny and comparative genomics of the fungal order Sordariales.</title>
        <authorList>
            <consortium name="Lawrence Berkeley National Laboratory"/>
            <person name="Hensen N."/>
            <person name="Bonometti L."/>
            <person name="Westerberg I."/>
            <person name="Brannstrom I.O."/>
            <person name="Guillou S."/>
            <person name="Cros-Aarteil S."/>
            <person name="Calhoun S."/>
            <person name="Haridas S."/>
            <person name="Kuo A."/>
            <person name="Mondo S."/>
            <person name="Pangilinan J."/>
            <person name="Riley R."/>
            <person name="LaButti K."/>
            <person name="Andreopoulos B."/>
            <person name="Lipzen A."/>
            <person name="Chen C."/>
            <person name="Yanf M."/>
            <person name="Daum C."/>
            <person name="Ng V."/>
            <person name="Clum A."/>
            <person name="Steindorff A."/>
            <person name="Ohm R."/>
            <person name="Martin F."/>
            <person name="Silar P."/>
            <person name="Natvig D."/>
            <person name="Lalanne C."/>
            <person name="Gautier V."/>
            <person name="Ament-velasquez S.L."/>
            <person name="Kruys A."/>
            <person name="Hutchinson M.I."/>
            <person name="Powell A.J."/>
            <person name="Barry K."/>
            <person name="Miller A.N."/>
            <person name="Grigoriev I.V."/>
            <person name="Debuchy R."/>
            <person name="Gladieux P."/>
            <person name="Thoren M.H."/>
            <person name="Johannesson H."/>
        </authorList>
    </citation>
    <scope>NUCLEOTIDE SEQUENCE</scope>
    <source>
        <strain evidence="2">SMH2392-1A</strain>
    </source>
</reference>